<sequence>MADPTRITDYPSLLTNVENYLARDDLQSFAATFVQMAEDRFNTDLKVVDMHKATGDVTINDDGVAQPADFVDWVAVRWKPVAGSVQRPLYLAYREPDSPEFRHRHRPSGVPQFYTLLAGRVVVTPPIPGTLNLTYYARLPSLTVDTPTNWLIQKAPMVYLYGTLLEAMLFQKDEERAAQWFGLLDKRLAAVFGAGDTQKTATRTARTATDVAEATAAKAIN</sequence>
<organism evidence="1 2">
    <name type="scientific">Methylobacterium goesingense</name>
    <dbReference type="NCBI Taxonomy" id="243690"/>
    <lineage>
        <taxon>Bacteria</taxon>
        <taxon>Pseudomonadati</taxon>
        <taxon>Pseudomonadota</taxon>
        <taxon>Alphaproteobacteria</taxon>
        <taxon>Hyphomicrobiales</taxon>
        <taxon>Methylobacteriaceae</taxon>
        <taxon>Methylobacterium</taxon>
    </lineage>
</organism>
<keyword evidence="2" id="KW-1185">Reference proteome</keyword>
<dbReference type="RefSeq" id="WP_238276821.1">
    <property type="nucleotide sequence ID" value="NZ_BPQL01000019.1"/>
</dbReference>
<dbReference type="InterPro" id="IPR056209">
    <property type="entry name" value="SU10_adaptor"/>
</dbReference>
<evidence type="ECO:0000313" key="1">
    <source>
        <dbReference type="EMBL" id="MET3691666.1"/>
    </source>
</evidence>
<dbReference type="EMBL" id="JBEPMM010000002">
    <property type="protein sequence ID" value="MET3691666.1"/>
    <property type="molecule type" value="Genomic_DNA"/>
</dbReference>
<dbReference type="Proteomes" id="UP001549145">
    <property type="component" value="Unassembled WGS sequence"/>
</dbReference>
<gene>
    <name evidence="1" type="ORF">ABID43_001191</name>
</gene>
<dbReference type="Pfam" id="PF24175">
    <property type="entry name" value="SU10_adaptor"/>
    <property type="match status" value="1"/>
</dbReference>
<name>A0ABV2L4F5_9HYPH</name>
<evidence type="ECO:0008006" key="3">
    <source>
        <dbReference type="Google" id="ProtNLM"/>
    </source>
</evidence>
<accession>A0ABV2L4F5</accession>
<reference evidence="1 2" key="1">
    <citation type="submission" date="2024-06" db="EMBL/GenBank/DDBJ databases">
        <title>Genomic Encyclopedia of Type Strains, Phase IV (KMG-IV): sequencing the most valuable type-strain genomes for metagenomic binning, comparative biology and taxonomic classification.</title>
        <authorList>
            <person name="Goeker M."/>
        </authorList>
    </citation>
    <scope>NUCLEOTIDE SEQUENCE [LARGE SCALE GENOMIC DNA]</scope>
    <source>
        <strain evidence="1 2">DSM 21331</strain>
    </source>
</reference>
<comment type="caution">
    <text evidence="1">The sequence shown here is derived from an EMBL/GenBank/DDBJ whole genome shotgun (WGS) entry which is preliminary data.</text>
</comment>
<evidence type="ECO:0000313" key="2">
    <source>
        <dbReference type="Proteomes" id="UP001549145"/>
    </source>
</evidence>
<protein>
    <recommendedName>
        <fullName evidence="3">SnoaL-like domain-containing protein</fullName>
    </recommendedName>
</protein>
<proteinExistence type="predicted"/>